<feature type="compositionally biased region" description="Polar residues" evidence="1">
    <location>
        <begin position="57"/>
        <end position="66"/>
    </location>
</feature>
<name>A0AAN8H9Z0_9TELE</name>
<comment type="caution">
    <text evidence="2">The sequence shown here is derived from an EMBL/GenBank/DDBJ whole genome shotgun (WGS) entry which is preliminary data.</text>
</comment>
<evidence type="ECO:0000313" key="2">
    <source>
        <dbReference type="EMBL" id="KAK5904959.1"/>
    </source>
</evidence>
<sequence length="76" mass="8339">MCDLRLNVNPHGPEELEEGKGRVLAPQRLQYASDDNSAPNEEVKGFIGFSAVSSVSPDILASQRSSEPCPRRRTDL</sequence>
<gene>
    <name evidence="2" type="ORF">CesoFtcFv8_006473</name>
</gene>
<feature type="compositionally biased region" description="Basic and acidic residues" evidence="1">
    <location>
        <begin position="12"/>
        <end position="21"/>
    </location>
</feature>
<dbReference type="Proteomes" id="UP001335648">
    <property type="component" value="Unassembled WGS sequence"/>
</dbReference>
<proteinExistence type="predicted"/>
<accession>A0AAN8H9Z0</accession>
<evidence type="ECO:0000313" key="3">
    <source>
        <dbReference type="Proteomes" id="UP001335648"/>
    </source>
</evidence>
<reference evidence="2 3" key="1">
    <citation type="journal article" date="2023" name="Mol. Biol. Evol.">
        <title>Genomics of Secondarily Temperate Adaptation in the Only Non-Antarctic Icefish.</title>
        <authorList>
            <person name="Rivera-Colon A.G."/>
            <person name="Rayamajhi N."/>
            <person name="Minhas B.F."/>
            <person name="Madrigal G."/>
            <person name="Bilyk K.T."/>
            <person name="Yoon V."/>
            <person name="Hune M."/>
            <person name="Gregory S."/>
            <person name="Cheng C.H.C."/>
            <person name="Catchen J.M."/>
        </authorList>
    </citation>
    <scope>NUCLEOTIDE SEQUENCE [LARGE SCALE GENOMIC DNA]</scope>
    <source>
        <strain evidence="2">JC2023a</strain>
    </source>
</reference>
<protein>
    <submittedName>
        <fullName evidence="2">Uncharacterized protein</fullName>
    </submittedName>
</protein>
<feature type="region of interest" description="Disordered" evidence="1">
    <location>
        <begin position="57"/>
        <end position="76"/>
    </location>
</feature>
<dbReference type="AlphaFoldDB" id="A0AAN8H9Z0"/>
<dbReference type="EMBL" id="JAULUE010002050">
    <property type="protein sequence ID" value="KAK5904959.1"/>
    <property type="molecule type" value="Genomic_DNA"/>
</dbReference>
<keyword evidence="3" id="KW-1185">Reference proteome</keyword>
<evidence type="ECO:0000256" key="1">
    <source>
        <dbReference type="SAM" id="MobiDB-lite"/>
    </source>
</evidence>
<organism evidence="2 3">
    <name type="scientific">Champsocephalus esox</name>
    <name type="common">pike icefish</name>
    <dbReference type="NCBI Taxonomy" id="159716"/>
    <lineage>
        <taxon>Eukaryota</taxon>
        <taxon>Metazoa</taxon>
        <taxon>Chordata</taxon>
        <taxon>Craniata</taxon>
        <taxon>Vertebrata</taxon>
        <taxon>Euteleostomi</taxon>
        <taxon>Actinopterygii</taxon>
        <taxon>Neopterygii</taxon>
        <taxon>Teleostei</taxon>
        <taxon>Neoteleostei</taxon>
        <taxon>Acanthomorphata</taxon>
        <taxon>Eupercaria</taxon>
        <taxon>Perciformes</taxon>
        <taxon>Notothenioidei</taxon>
        <taxon>Channichthyidae</taxon>
        <taxon>Champsocephalus</taxon>
    </lineage>
</organism>
<feature type="region of interest" description="Disordered" evidence="1">
    <location>
        <begin position="1"/>
        <end position="21"/>
    </location>
</feature>